<name>A0A1Q5Q2R4_9ACTO</name>
<comment type="caution">
    <text evidence="1">The sequence shown here is derived from an EMBL/GenBank/DDBJ whole genome shotgun (WGS) entry which is preliminary data.</text>
</comment>
<protein>
    <submittedName>
        <fullName evidence="1">Methyltransferase</fullName>
    </submittedName>
</protein>
<dbReference type="InterPro" id="IPR029063">
    <property type="entry name" value="SAM-dependent_MTases_sf"/>
</dbReference>
<dbReference type="Gene3D" id="3.40.50.150">
    <property type="entry name" value="Vaccinia Virus protein VP39"/>
    <property type="match status" value="1"/>
</dbReference>
<keyword evidence="1" id="KW-0808">Transferase</keyword>
<dbReference type="CDD" id="cd02440">
    <property type="entry name" value="AdoMet_MTases"/>
    <property type="match status" value="1"/>
</dbReference>
<dbReference type="Proteomes" id="UP000185628">
    <property type="component" value="Unassembled WGS sequence"/>
</dbReference>
<keyword evidence="1" id="KW-0489">Methyltransferase</keyword>
<organism evidence="1 2">
    <name type="scientific">Bowdeniella nasicola</name>
    <dbReference type="NCBI Taxonomy" id="208480"/>
    <lineage>
        <taxon>Bacteria</taxon>
        <taxon>Bacillati</taxon>
        <taxon>Actinomycetota</taxon>
        <taxon>Actinomycetes</taxon>
        <taxon>Actinomycetales</taxon>
        <taxon>Actinomycetaceae</taxon>
        <taxon>Bowdeniella</taxon>
    </lineage>
</organism>
<dbReference type="GO" id="GO:0008168">
    <property type="term" value="F:methyltransferase activity"/>
    <property type="evidence" value="ECO:0007669"/>
    <property type="project" value="UniProtKB-KW"/>
</dbReference>
<accession>A0A1Q5Q2R4</accession>
<dbReference type="AlphaFoldDB" id="A0A1Q5Q2R4"/>
<keyword evidence="2" id="KW-1185">Reference proteome</keyword>
<dbReference type="EMBL" id="MQVR01000027">
    <property type="protein sequence ID" value="OKL54096.1"/>
    <property type="molecule type" value="Genomic_DNA"/>
</dbReference>
<gene>
    <name evidence="1" type="ORF">BSZ39_05905</name>
</gene>
<dbReference type="RefSeq" id="WP_073716449.1">
    <property type="nucleotide sequence ID" value="NZ_MQVR01000027.1"/>
</dbReference>
<evidence type="ECO:0000313" key="2">
    <source>
        <dbReference type="Proteomes" id="UP000185628"/>
    </source>
</evidence>
<dbReference type="Pfam" id="PF13489">
    <property type="entry name" value="Methyltransf_23"/>
    <property type="match status" value="1"/>
</dbReference>
<dbReference type="OrthoDB" id="3172472at2"/>
<dbReference type="GO" id="GO:0032259">
    <property type="term" value="P:methylation"/>
    <property type="evidence" value="ECO:0007669"/>
    <property type="project" value="UniProtKB-KW"/>
</dbReference>
<proteinExistence type="predicted"/>
<evidence type="ECO:0000313" key="1">
    <source>
        <dbReference type="EMBL" id="OKL54096.1"/>
    </source>
</evidence>
<dbReference type="SUPFAM" id="SSF53335">
    <property type="entry name" value="S-adenosyl-L-methionine-dependent methyltransferases"/>
    <property type="match status" value="1"/>
</dbReference>
<sequence>MTTDMYDANAEWYAALVAPWKEDTDRTLREALGELAGGDVIDLGSGIGSSLPVLRDLGAQRLFAVEPSAAMRVGLMTTVAADADLRARTTIVAGGVPDAFDQLPDTWQAATMLNAIGHLSEEARAALWRTLAERLVPGGRFVLSLQPPAIVSDIPWTDFGTFAVGTRQLATRGRAEVMSETHVEWEMEWSLLDADGAVLETRSARHPWRVLTPDQLTTEAEAHGLKLLPHGGADSFLAYELTGRVVGE</sequence>
<reference evidence="2" key="1">
    <citation type="submission" date="2016-12" db="EMBL/GenBank/DDBJ databases">
        <authorList>
            <person name="Meng X."/>
        </authorList>
    </citation>
    <scope>NUCLEOTIDE SEQUENCE [LARGE SCALE GENOMIC DNA]</scope>
    <source>
        <strain evidence="2">DSM 19116</strain>
    </source>
</reference>